<dbReference type="Gene3D" id="3.40.109.10">
    <property type="entry name" value="NADH Oxidase"/>
    <property type="match status" value="2"/>
</dbReference>
<keyword evidence="2" id="KW-1185">Reference proteome</keyword>
<dbReference type="PANTHER" id="PTHR23026:SF123">
    <property type="entry name" value="NAD(P)H NITROREDUCTASE RV3131-RELATED"/>
    <property type="match status" value="1"/>
</dbReference>
<protein>
    <submittedName>
        <fullName evidence="1">Nitroreductase</fullName>
    </submittedName>
</protein>
<evidence type="ECO:0000313" key="1">
    <source>
        <dbReference type="EMBL" id="MDH2388857.1"/>
    </source>
</evidence>
<dbReference type="InterPro" id="IPR050627">
    <property type="entry name" value="Nitroreductase/BluB"/>
</dbReference>
<dbReference type="InterPro" id="IPR000415">
    <property type="entry name" value="Nitroreductase-like"/>
</dbReference>
<proteinExistence type="predicted"/>
<dbReference type="NCBIfam" id="NF047509">
    <property type="entry name" value="Rv3131_FMN_oxido"/>
    <property type="match status" value="1"/>
</dbReference>
<dbReference type="Proteomes" id="UP001223144">
    <property type="component" value="Unassembled WGS sequence"/>
</dbReference>
<dbReference type="PANTHER" id="PTHR23026">
    <property type="entry name" value="NADPH NITROREDUCTASE"/>
    <property type="match status" value="1"/>
</dbReference>
<accession>A0ABT6HJD1</accession>
<reference evidence="1 2" key="1">
    <citation type="submission" date="2023-04" db="EMBL/GenBank/DDBJ databases">
        <title>Streptomyces chengmaiensis sp. nov. isolated from the stem of mangrove plant in Hainan.</title>
        <authorList>
            <person name="Huang X."/>
            <person name="Zhou S."/>
            <person name="Chu X."/>
            <person name="Xie Y."/>
            <person name="Lin Y."/>
        </authorList>
    </citation>
    <scope>NUCLEOTIDE SEQUENCE [LARGE SCALE GENOMIC DNA]</scope>
    <source>
        <strain evidence="1 2">HNM0663</strain>
    </source>
</reference>
<dbReference type="SUPFAM" id="SSF55469">
    <property type="entry name" value="FMN-dependent nitroreductase-like"/>
    <property type="match status" value="2"/>
</dbReference>
<dbReference type="EMBL" id="JARWBG010000007">
    <property type="protein sequence ID" value="MDH2388857.1"/>
    <property type="molecule type" value="Genomic_DNA"/>
</dbReference>
<gene>
    <name evidence="1" type="ORF">QCN29_08660</name>
</gene>
<dbReference type="RefSeq" id="WP_279927141.1">
    <property type="nucleotide sequence ID" value="NZ_JARWBG010000007.1"/>
</dbReference>
<organism evidence="1 2">
    <name type="scientific">Streptomyces chengmaiensis</name>
    <dbReference type="NCBI Taxonomy" id="3040919"/>
    <lineage>
        <taxon>Bacteria</taxon>
        <taxon>Bacillati</taxon>
        <taxon>Actinomycetota</taxon>
        <taxon>Actinomycetes</taxon>
        <taxon>Kitasatosporales</taxon>
        <taxon>Streptomycetaceae</taxon>
        <taxon>Streptomyces</taxon>
    </lineage>
</organism>
<comment type="caution">
    <text evidence="1">The sequence shown here is derived from an EMBL/GenBank/DDBJ whole genome shotgun (WGS) entry which is preliminary data.</text>
</comment>
<sequence>MSSPSVPSLDEALVTALVADAVRAPSMHNAQPWRFRFLRRSGVVQLRADPQRAMPRSDPDHRGLHLGCGAALFNLRTAAAHAGFEPETELLPDPADPWLAAEVRLVRPVRADGDDAAALYPAIRRRHTSRLPFTDEEIPEALLDGLSGCAVREGARLVFPDPWHVRSVLDLVHDAEGREAADPAKREETARWVRTDAAEGGERAEGIPAYALGPRQWDVTSPVRDFAGRRPTLGRASAVFEKAPCLGLLGTAGDARADWLRAGQAMERVLLQATLDGLVASLTSQALEWPELRWAVRDPQSAMGHVHMVLRLGYGPQGPETPRRPVSEMLDVI</sequence>
<evidence type="ECO:0000313" key="2">
    <source>
        <dbReference type="Proteomes" id="UP001223144"/>
    </source>
</evidence>
<name>A0ABT6HJD1_9ACTN</name>